<dbReference type="PANTHER" id="PTHR33508">
    <property type="entry name" value="UPF0056 MEMBRANE PROTEIN YHCE"/>
    <property type="match status" value="1"/>
</dbReference>
<keyword evidence="5 7" id="KW-1133">Transmembrane helix</keyword>
<feature type="transmembrane region" description="Helical" evidence="7">
    <location>
        <begin position="78"/>
        <end position="95"/>
    </location>
</feature>
<feature type="transmembrane region" description="Helical" evidence="7">
    <location>
        <begin position="43"/>
        <end position="66"/>
    </location>
</feature>
<feature type="transmembrane region" description="Helical" evidence="7">
    <location>
        <begin position="151"/>
        <end position="172"/>
    </location>
</feature>
<dbReference type="NCBIfam" id="TIGR00427">
    <property type="entry name" value="NAAT family transporter"/>
    <property type="match status" value="1"/>
</dbReference>
<feature type="transmembrane region" description="Helical" evidence="7">
    <location>
        <begin position="187"/>
        <end position="208"/>
    </location>
</feature>
<evidence type="ECO:0000256" key="7">
    <source>
        <dbReference type="RuleBase" id="RU362048"/>
    </source>
</evidence>
<dbReference type="EMBL" id="WEKV01000020">
    <property type="protein sequence ID" value="KAB7782534.1"/>
    <property type="molecule type" value="Genomic_DNA"/>
</dbReference>
<evidence type="ECO:0000256" key="1">
    <source>
        <dbReference type="ARBA" id="ARBA00004651"/>
    </source>
</evidence>
<dbReference type="Proteomes" id="UP000469949">
    <property type="component" value="Unassembled WGS sequence"/>
</dbReference>
<name>A0A833N1X8_9HYPH</name>
<evidence type="ECO:0000313" key="9">
    <source>
        <dbReference type="Proteomes" id="UP000469949"/>
    </source>
</evidence>
<evidence type="ECO:0000256" key="2">
    <source>
        <dbReference type="ARBA" id="ARBA00009784"/>
    </source>
</evidence>
<comment type="similarity">
    <text evidence="2 7">Belongs to the UPF0056 (MarC) family.</text>
</comment>
<keyword evidence="4 7" id="KW-0812">Transmembrane</keyword>
<organism evidence="8 9">
    <name type="scientific">Methylorubrum populi</name>
    <dbReference type="NCBI Taxonomy" id="223967"/>
    <lineage>
        <taxon>Bacteria</taxon>
        <taxon>Pseudomonadati</taxon>
        <taxon>Pseudomonadota</taxon>
        <taxon>Alphaproteobacteria</taxon>
        <taxon>Hyphomicrobiales</taxon>
        <taxon>Methylobacteriaceae</taxon>
        <taxon>Methylorubrum</taxon>
    </lineage>
</organism>
<feature type="transmembrane region" description="Helical" evidence="7">
    <location>
        <begin position="116"/>
        <end position="139"/>
    </location>
</feature>
<protein>
    <recommendedName>
        <fullName evidence="7">UPF0056 membrane protein</fullName>
    </recommendedName>
</protein>
<keyword evidence="6 7" id="KW-0472">Membrane</keyword>
<sequence length="213" mass="22074">MSVDLPFVTKVFAALFAIMNPIANVPVFLSLTEGASDAVRRRVAVTAAIGTTIGCLVSILGGQAVLDAFGLSVDDFRLAGGLIVLTIALSMLQGSSSPTHGRSPKEKEDAVKAESVAIYPLTIPLLVGPGTIATLIVFGQTARAQAKWLELAIGVGAFLALLTVALLSAPWLGRHLSATATAITRRLMGMILAAVAMEMIVASLRALFPGLSH</sequence>
<evidence type="ECO:0000313" key="8">
    <source>
        <dbReference type="EMBL" id="KAB7782534.1"/>
    </source>
</evidence>
<feature type="transmembrane region" description="Helical" evidence="7">
    <location>
        <begin position="12"/>
        <end position="31"/>
    </location>
</feature>
<dbReference type="GO" id="GO:0005886">
    <property type="term" value="C:plasma membrane"/>
    <property type="evidence" value="ECO:0007669"/>
    <property type="project" value="UniProtKB-SubCell"/>
</dbReference>
<dbReference type="Pfam" id="PF01914">
    <property type="entry name" value="MarC"/>
    <property type="match status" value="1"/>
</dbReference>
<proteinExistence type="inferred from homology"/>
<dbReference type="RefSeq" id="WP_152278915.1">
    <property type="nucleotide sequence ID" value="NZ_WEKV01000020.1"/>
</dbReference>
<evidence type="ECO:0000256" key="4">
    <source>
        <dbReference type="ARBA" id="ARBA00022692"/>
    </source>
</evidence>
<evidence type="ECO:0000256" key="6">
    <source>
        <dbReference type="ARBA" id="ARBA00023136"/>
    </source>
</evidence>
<evidence type="ECO:0000256" key="3">
    <source>
        <dbReference type="ARBA" id="ARBA00022475"/>
    </source>
</evidence>
<reference evidence="8 9" key="1">
    <citation type="submission" date="2019-10" db="EMBL/GenBank/DDBJ databases">
        <title>Draft Genome Sequence of the Caffeine Degrading Methylotroph Methylorubrum populi PINKEL.</title>
        <authorList>
            <person name="Dawson S.C."/>
            <person name="Zhang X."/>
            <person name="Wright M.E."/>
            <person name="Sharma G."/>
            <person name="Langner J.T."/>
            <person name="Ditty J.L."/>
            <person name="Subuyuj G.A."/>
        </authorList>
    </citation>
    <scope>NUCLEOTIDE SEQUENCE [LARGE SCALE GENOMIC DNA]</scope>
    <source>
        <strain evidence="8 9">Pinkel</strain>
    </source>
</reference>
<evidence type="ECO:0000256" key="5">
    <source>
        <dbReference type="ARBA" id="ARBA00022989"/>
    </source>
</evidence>
<dbReference type="PANTHER" id="PTHR33508:SF1">
    <property type="entry name" value="UPF0056 MEMBRANE PROTEIN YHCE"/>
    <property type="match status" value="1"/>
</dbReference>
<keyword evidence="3" id="KW-1003">Cell membrane</keyword>
<gene>
    <name evidence="8" type="ORF">F8B43_5289</name>
</gene>
<dbReference type="AlphaFoldDB" id="A0A833N1X8"/>
<dbReference type="InterPro" id="IPR002771">
    <property type="entry name" value="Multi_antbiot-R_MarC"/>
</dbReference>
<accession>A0A833N1X8</accession>
<comment type="caution">
    <text evidence="8">The sequence shown here is derived from an EMBL/GenBank/DDBJ whole genome shotgun (WGS) entry which is preliminary data.</text>
</comment>
<comment type="subcellular location">
    <subcellularLocation>
        <location evidence="1 7">Cell membrane</location>
        <topology evidence="1 7">Multi-pass membrane protein</topology>
    </subcellularLocation>
</comment>